<dbReference type="SUPFAM" id="SSF101386">
    <property type="entry name" value="all-alpha NTP pyrophosphatases"/>
    <property type="match status" value="1"/>
</dbReference>
<dbReference type="InterPro" id="IPR004518">
    <property type="entry name" value="MazG-like_dom"/>
</dbReference>
<dbReference type="InterPro" id="IPR012359">
    <property type="entry name" value="MazG-related_YpjD"/>
</dbReference>
<evidence type="ECO:0000313" key="2">
    <source>
        <dbReference type="EMBL" id="RLE52595.1"/>
    </source>
</evidence>
<evidence type="ECO:0000259" key="1">
    <source>
        <dbReference type="Pfam" id="PF03819"/>
    </source>
</evidence>
<gene>
    <name evidence="2" type="ORF">DRJ26_04520</name>
</gene>
<dbReference type="PANTHER" id="PTHR42692">
    <property type="entry name" value="NUCLEOTIDE PYROPHOSPHOHYDROLASE"/>
    <property type="match status" value="1"/>
</dbReference>
<dbReference type="Pfam" id="PF03819">
    <property type="entry name" value="MazG"/>
    <property type="match status" value="1"/>
</dbReference>
<evidence type="ECO:0000313" key="3">
    <source>
        <dbReference type="Proteomes" id="UP000269499"/>
    </source>
</evidence>
<reference evidence="2 3" key="1">
    <citation type="submission" date="2018-06" db="EMBL/GenBank/DDBJ databases">
        <title>Extensive metabolic versatility and redundancy in microbially diverse, dynamic hydrothermal sediments.</title>
        <authorList>
            <person name="Dombrowski N."/>
            <person name="Teske A."/>
            <person name="Baker B.J."/>
        </authorList>
    </citation>
    <scope>NUCLEOTIDE SEQUENCE [LARGE SCALE GENOMIC DNA]</scope>
    <source>
        <strain evidence="2">B20_G2</strain>
    </source>
</reference>
<dbReference type="Proteomes" id="UP000269499">
    <property type="component" value="Unassembled WGS sequence"/>
</dbReference>
<organism evidence="2 3">
    <name type="scientific">Thermoproteota archaeon</name>
    <dbReference type="NCBI Taxonomy" id="2056631"/>
    <lineage>
        <taxon>Archaea</taxon>
        <taxon>Thermoproteota</taxon>
    </lineage>
</organism>
<proteinExistence type="predicted"/>
<dbReference type="GO" id="GO:0016787">
    <property type="term" value="F:hydrolase activity"/>
    <property type="evidence" value="ECO:0007669"/>
    <property type="project" value="UniProtKB-KW"/>
</dbReference>
<dbReference type="PIRSF" id="PIRSF029904">
    <property type="entry name" value="UCP029904_pph"/>
    <property type="match status" value="1"/>
</dbReference>
<accession>A0A497EZE7</accession>
<protein>
    <submittedName>
        <fullName evidence="2">Nucleotide pyrophosphohydrolase</fullName>
    </submittedName>
</protein>
<dbReference type="InterPro" id="IPR047046">
    <property type="entry name" value="YpjD/YvdC"/>
</dbReference>
<dbReference type="EMBL" id="QMRA01000109">
    <property type="protein sequence ID" value="RLE52595.1"/>
    <property type="molecule type" value="Genomic_DNA"/>
</dbReference>
<feature type="domain" description="NTP pyrophosphohydrolase MazG-like" evidence="1">
    <location>
        <begin position="24"/>
        <end position="99"/>
    </location>
</feature>
<name>A0A497EZE7_9CREN</name>
<dbReference type="AlphaFoldDB" id="A0A497EZE7"/>
<sequence>MTFSEAQRIVDDWIKELGGGYWPPLSMLAALVEEVGELAREINAVEGPKRKKRGEGSVDIGLELADIIFAVICIANYYGLDLEDAFQRVIEKYTERDFDRWRLKE</sequence>
<dbReference type="CDD" id="cd11531">
    <property type="entry name" value="NTP-PPase_BsYpjD"/>
    <property type="match status" value="1"/>
</dbReference>
<dbReference type="PANTHER" id="PTHR42692:SF1">
    <property type="entry name" value="NUCLEOTIDE PYROPHOSPHOHYDROLASE"/>
    <property type="match status" value="1"/>
</dbReference>
<comment type="caution">
    <text evidence="2">The sequence shown here is derived from an EMBL/GenBank/DDBJ whole genome shotgun (WGS) entry which is preliminary data.</text>
</comment>
<dbReference type="Gene3D" id="1.10.287.1080">
    <property type="entry name" value="MazG-like"/>
    <property type="match status" value="1"/>
</dbReference>